<dbReference type="EMBL" id="QGNA01000001">
    <property type="protein sequence ID" value="PWS38775.1"/>
    <property type="molecule type" value="Genomic_DNA"/>
</dbReference>
<dbReference type="AlphaFoldDB" id="A0A317FJ33"/>
<keyword evidence="2" id="KW-1185">Reference proteome</keyword>
<evidence type="ECO:0000313" key="1">
    <source>
        <dbReference type="EMBL" id="PWS38775.1"/>
    </source>
</evidence>
<protein>
    <submittedName>
        <fullName evidence="1">Uncharacterized protein</fullName>
    </submittedName>
</protein>
<comment type="caution">
    <text evidence="1">The sequence shown here is derived from an EMBL/GenBank/DDBJ whole genome shotgun (WGS) entry which is preliminary data.</text>
</comment>
<dbReference type="RefSeq" id="WP_109869397.1">
    <property type="nucleotide sequence ID" value="NZ_QGNA01000001.1"/>
</dbReference>
<proteinExistence type="predicted"/>
<accession>A0A317FJ33</accession>
<name>A0A317FJ33_9PROT</name>
<dbReference type="Proteomes" id="UP000245765">
    <property type="component" value="Unassembled WGS sequence"/>
</dbReference>
<evidence type="ECO:0000313" key="2">
    <source>
        <dbReference type="Proteomes" id="UP000245765"/>
    </source>
</evidence>
<reference evidence="2" key="1">
    <citation type="submission" date="2018-05" db="EMBL/GenBank/DDBJ databases">
        <authorList>
            <person name="Du Z."/>
            <person name="Wang X."/>
        </authorList>
    </citation>
    <scope>NUCLEOTIDE SEQUENCE [LARGE SCALE GENOMIC DNA]</scope>
    <source>
        <strain evidence="2">CQN31</strain>
    </source>
</reference>
<gene>
    <name evidence="1" type="ORF">DFH01_05855</name>
</gene>
<organism evidence="1 2">
    <name type="scientific">Falsiroseomonas bella</name>
    <dbReference type="NCBI Taxonomy" id="2184016"/>
    <lineage>
        <taxon>Bacteria</taxon>
        <taxon>Pseudomonadati</taxon>
        <taxon>Pseudomonadota</taxon>
        <taxon>Alphaproteobacteria</taxon>
        <taxon>Acetobacterales</taxon>
        <taxon>Roseomonadaceae</taxon>
        <taxon>Falsiroseomonas</taxon>
    </lineage>
</organism>
<sequence>MLDHLPERDSPAGSLDLRTEIQRIALQLDLLAETATLGKRRACLIMRSTAALLRTALTEAADTPHG</sequence>